<evidence type="ECO:0000256" key="10">
    <source>
        <dbReference type="RuleBase" id="RU003500"/>
    </source>
</evidence>
<dbReference type="GO" id="GO:0005125">
    <property type="term" value="F:cytokine activity"/>
    <property type="evidence" value="ECO:0000318"/>
    <property type="project" value="GO_Central"/>
</dbReference>
<dbReference type="AlphaFoldDB" id="E9HP52"/>
<comment type="function">
    <text evidence="10">Ligand for members of the frizzled family of seven transmembrane receptors.</text>
</comment>
<dbReference type="STRING" id="6669.E9HP52"/>
<keyword evidence="7" id="KW-1015">Disulfide bond</keyword>
<dbReference type="FunCoup" id="E9HP52">
    <property type="interactions" value="14"/>
</dbReference>
<dbReference type="InParanoid" id="E9HP52"/>
<organism evidence="11 12">
    <name type="scientific">Daphnia pulex</name>
    <name type="common">Water flea</name>
    <dbReference type="NCBI Taxonomy" id="6669"/>
    <lineage>
        <taxon>Eukaryota</taxon>
        <taxon>Metazoa</taxon>
        <taxon>Ecdysozoa</taxon>
        <taxon>Arthropoda</taxon>
        <taxon>Crustacea</taxon>
        <taxon>Branchiopoda</taxon>
        <taxon>Diplostraca</taxon>
        <taxon>Cladocera</taxon>
        <taxon>Anomopoda</taxon>
        <taxon>Daphniidae</taxon>
        <taxon>Daphnia</taxon>
    </lineage>
</organism>
<dbReference type="PROSITE" id="PS00246">
    <property type="entry name" value="WNT1"/>
    <property type="match status" value="1"/>
</dbReference>
<dbReference type="InterPro" id="IPR005817">
    <property type="entry name" value="Wnt"/>
</dbReference>
<keyword evidence="6 10" id="KW-0879">Wnt signaling pathway</keyword>
<dbReference type="GO" id="GO:0000902">
    <property type="term" value="P:cell morphogenesis"/>
    <property type="evidence" value="ECO:0007669"/>
    <property type="project" value="UniProtKB-ARBA"/>
</dbReference>
<dbReference type="Pfam" id="PF00110">
    <property type="entry name" value="wnt"/>
    <property type="match status" value="1"/>
</dbReference>
<protein>
    <recommendedName>
        <fullName evidence="10">Protein Wnt</fullName>
    </recommendedName>
</protein>
<dbReference type="GO" id="GO:0030182">
    <property type="term" value="P:neuron differentiation"/>
    <property type="evidence" value="ECO:0000318"/>
    <property type="project" value="GO_Central"/>
</dbReference>
<dbReference type="Gene3D" id="3.30.2460.20">
    <property type="match status" value="1"/>
</dbReference>
<dbReference type="PANTHER" id="PTHR12027">
    <property type="entry name" value="WNT RELATED"/>
    <property type="match status" value="1"/>
</dbReference>
<keyword evidence="12" id="KW-1185">Reference proteome</keyword>
<dbReference type="GO" id="GO:0060070">
    <property type="term" value="P:canonical Wnt signaling pathway"/>
    <property type="evidence" value="ECO:0000318"/>
    <property type="project" value="GO_Central"/>
</dbReference>
<gene>
    <name evidence="11" type="primary">WNT7</name>
    <name evidence="11" type="ORF">DAPPUDRAFT_64642</name>
</gene>
<dbReference type="Proteomes" id="UP000000305">
    <property type="component" value="Unassembled WGS sequence"/>
</dbReference>
<dbReference type="GO" id="GO:0005109">
    <property type="term" value="F:frizzled binding"/>
    <property type="evidence" value="ECO:0000318"/>
    <property type="project" value="GO_Central"/>
</dbReference>
<keyword evidence="9" id="KW-0449">Lipoprotein</keyword>
<dbReference type="GO" id="GO:0045165">
    <property type="term" value="P:cell fate commitment"/>
    <property type="evidence" value="ECO:0000318"/>
    <property type="project" value="GO_Central"/>
</dbReference>
<comment type="similarity">
    <text evidence="2 10">Belongs to the Wnt family.</text>
</comment>
<evidence type="ECO:0000256" key="8">
    <source>
        <dbReference type="ARBA" id="ARBA00023180"/>
    </source>
</evidence>
<keyword evidence="5" id="KW-0272">Extracellular matrix</keyword>
<dbReference type="SMART" id="SM00097">
    <property type="entry name" value="WNT1"/>
    <property type="match status" value="1"/>
</dbReference>
<dbReference type="PRINTS" id="PR01349">
    <property type="entry name" value="WNTPROTEIN"/>
</dbReference>
<dbReference type="OrthoDB" id="5945655at2759"/>
<dbReference type="EMBL" id="GL732703">
    <property type="protein sequence ID" value="EFX66449.1"/>
    <property type="molecule type" value="Genomic_DNA"/>
</dbReference>
<evidence type="ECO:0000256" key="6">
    <source>
        <dbReference type="ARBA" id="ARBA00022687"/>
    </source>
</evidence>
<sequence>MALSADLICGKIPGLTYKQRLLCAAKPDAMVAISNGAKLGLAECQEQFKYHRWNCTAIGSRNGFGHVVVVGSREAAYLYAVWSSGLTYAIAQACSQGAISSCGGPVAAGGNGWKWGGCSADVRSGASLAKRFADSRETEGDDRSLMNLHNNKAGRKIVKSMLKKECKCHGVSGSCSLKTCWEKLPAFRDIGDALMKQYREAKAVVAKESRSGNDSKPRKLLTLQLRRKPHNKPRLSELVFLNSSPNYCEANPSTGSLGVVGRRCNRTSTGADGCNLLCCGRGYNTHQFNHVSHQCNCKFHWCCEVKCQTCTIKSEEYTCK</sequence>
<dbReference type="GO" id="GO:0046330">
    <property type="term" value="P:positive regulation of JNK cascade"/>
    <property type="evidence" value="ECO:0000318"/>
    <property type="project" value="GO_Central"/>
</dbReference>
<comment type="subcellular location">
    <subcellularLocation>
        <location evidence="1 10">Secreted</location>
        <location evidence="1 10">Extracellular space</location>
        <location evidence="1 10">Extracellular matrix</location>
    </subcellularLocation>
</comment>
<keyword evidence="8" id="KW-0325">Glycoprotein</keyword>
<dbReference type="KEGG" id="dpx:DAPPUDRAFT_64642"/>
<evidence type="ECO:0000313" key="11">
    <source>
        <dbReference type="EMBL" id="EFX66449.1"/>
    </source>
</evidence>
<dbReference type="OMA" id="CKVHCET"/>
<evidence type="ECO:0000256" key="4">
    <source>
        <dbReference type="ARBA" id="ARBA00022525"/>
    </source>
</evidence>
<dbReference type="PANTHER" id="PTHR12027:SF112">
    <property type="entry name" value="PROTEIN WNT-2"/>
    <property type="match status" value="1"/>
</dbReference>
<evidence type="ECO:0000256" key="7">
    <source>
        <dbReference type="ARBA" id="ARBA00023157"/>
    </source>
</evidence>
<accession>E9HP52</accession>
<dbReference type="GO" id="GO:0005615">
    <property type="term" value="C:extracellular space"/>
    <property type="evidence" value="ECO:0000318"/>
    <property type="project" value="GO_Central"/>
</dbReference>
<name>E9HP52_DAPPU</name>
<evidence type="ECO:0000313" key="12">
    <source>
        <dbReference type="Proteomes" id="UP000000305"/>
    </source>
</evidence>
<proteinExistence type="inferred from homology"/>
<dbReference type="FunFam" id="3.30.2460.20:FF:000001">
    <property type="entry name" value="Wnt homolog"/>
    <property type="match status" value="1"/>
</dbReference>
<dbReference type="GO" id="GO:0007517">
    <property type="term" value="P:muscle organ development"/>
    <property type="evidence" value="ECO:0007669"/>
    <property type="project" value="UniProtKB-ARBA"/>
</dbReference>
<dbReference type="CDD" id="cd19339">
    <property type="entry name" value="Wnt_Wnt7"/>
    <property type="match status" value="1"/>
</dbReference>
<evidence type="ECO:0000256" key="1">
    <source>
        <dbReference type="ARBA" id="ARBA00004498"/>
    </source>
</evidence>
<evidence type="ECO:0000256" key="5">
    <source>
        <dbReference type="ARBA" id="ARBA00022530"/>
    </source>
</evidence>
<evidence type="ECO:0000256" key="9">
    <source>
        <dbReference type="ARBA" id="ARBA00023288"/>
    </source>
</evidence>
<evidence type="ECO:0000256" key="3">
    <source>
        <dbReference type="ARBA" id="ARBA00022473"/>
    </source>
</evidence>
<dbReference type="eggNOG" id="KOG3913">
    <property type="taxonomic scope" value="Eukaryota"/>
</dbReference>
<dbReference type="InterPro" id="IPR018161">
    <property type="entry name" value="Wnt_CS"/>
</dbReference>
<dbReference type="InterPro" id="IPR043158">
    <property type="entry name" value="Wnt_C"/>
</dbReference>
<evidence type="ECO:0000256" key="2">
    <source>
        <dbReference type="ARBA" id="ARBA00005683"/>
    </source>
</evidence>
<dbReference type="HOGENOM" id="CLU_033039_1_4_1"/>
<keyword evidence="3 10" id="KW-0217">Developmental protein</keyword>
<keyword evidence="4" id="KW-0964">Secreted</keyword>
<reference evidence="11 12" key="1">
    <citation type="journal article" date="2011" name="Science">
        <title>The ecoresponsive genome of Daphnia pulex.</title>
        <authorList>
            <person name="Colbourne J.K."/>
            <person name="Pfrender M.E."/>
            <person name="Gilbert D."/>
            <person name="Thomas W.K."/>
            <person name="Tucker A."/>
            <person name="Oakley T.H."/>
            <person name="Tokishita S."/>
            <person name="Aerts A."/>
            <person name="Arnold G.J."/>
            <person name="Basu M.K."/>
            <person name="Bauer D.J."/>
            <person name="Caceres C.E."/>
            <person name="Carmel L."/>
            <person name="Casola C."/>
            <person name="Choi J.H."/>
            <person name="Detter J.C."/>
            <person name="Dong Q."/>
            <person name="Dusheyko S."/>
            <person name="Eads B.D."/>
            <person name="Frohlich T."/>
            <person name="Geiler-Samerotte K.A."/>
            <person name="Gerlach D."/>
            <person name="Hatcher P."/>
            <person name="Jogdeo S."/>
            <person name="Krijgsveld J."/>
            <person name="Kriventseva E.V."/>
            <person name="Kultz D."/>
            <person name="Laforsch C."/>
            <person name="Lindquist E."/>
            <person name="Lopez J."/>
            <person name="Manak J.R."/>
            <person name="Muller J."/>
            <person name="Pangilinan J."/>
            <person name="Patwardhan R.P."/>
            <person name="Pitluck S."/>
            <person name="Pritham E.J."/>
            <person name="Rechtsteiner A."/>
            <person name="Rho M."/>
            <person name="Rogozin I.B."/>
            <person name="Sakarya O."/>
            <person name="Salamov A."/>
            <person name="Schaack S."/>
            <person name="Shapiro H."/>
            <person name="Shiga Y."/>
            <person name="Skalitzky C."/>
            <person name="Smith Z."/>
            <person name="Souvorov A."/>
            <person name="Sung W."/>
            <person name="Tang Z."/>
            <person name="Tsuchiya D."/>
            <person name="Tu H."/>
            <person name="Vos H."/>
            <person name="Wang M."/>
            <person name="Wolf Y.I."/>
            <person name="Yamagata H."/>
            <person name="Yamada T."/>
            <person name="Ye Y."/>
            <person name="Shaw J.R."/>
            <person name="Andrews J."/>
            <person name="Crease T.J."/>
            <person name="Tang H."/>
            <person name="Lucas S.M."/>
            <person name="Robertson H.M."/>
            <person name="Bork P."/>
            <person name="Koonin E.V."/>
            <person name="Zdobnov E.M."/>
            <person name="Grigoriev I.V."/>
            <person name="Lynch M."/>
            <person name="Boore J.L."/>
        </authorList>
    </citation>
    <scope>NUCLEOTIDE SEQUENCE [LARGE SCALE GENOMIC DNA]</scope>
</reference>